<protein>
    <submittedName>
        <fullName evidence="2">Virion morphogenesis protein</fullName>
    </submittedName>
</protein>
<dbReference type="NCBIfam" id="TIGR01635">
    <property type="entry name" value="tail_comp_S"/>
    <property type="match status" value="1"/>
</dbReference>
<feature type="region of interest" description="Disordered" evidence="1">
    <location>
        <begin position="38"/>
        <end position="68"/>
    </location>
</feature>
<sequence>MADNIERLEDWAAPLLAKLDAKERRRLARVVATDLRRSQRERIKAQKNPDGSRYAPRKSQDQKGAIRRKAMFGKLRTAKYLRVRTGTDGAEVGFFGQVASIAKTHQYGLRDRVAINGPRVQYEQRELLGFTDHDRSLVQQSLLDHLSSKEL</sequence>
<evidence type="ECO:0000313" key="3">
    <source>
        <dbReference type="Proteomes" id="UP000604243"/>
    </source>
</evidence>
<comment type="caution">
    <text evidence="2">The sequence shown here is derived from an EMBL/GenBank/DDBJ whole genome shotgun (WGS) entry which is preliminary data.</text>
</comment>
<name>A0ABQ3FC41_9GAMM</name>
<accession>A0ABQ3FC41</accession>
<keyword evidence="3" id="KW-1185">Reference proteome</keyword>
<dbReference type="Proteomes" id="UP000604243">
    <property type="component" value="Unassembled WGS sequence"/>
</dbReference>
<evidence type="ECO:0000313" key="2">
    <source>
        <dbReference type="EMBL" id="GHC17601.1"/>
    </source>
</evidence>
<dbReference type="Pfam" id="PF05069">
    <property type="entry name" value="Phage_tail_S"/>
    <property type="match status" value="1"/>
</dbReference>
<dbReference type="RefSeq" id="WP_189514974.1">
    <property type="nucleotide sequence ID" value="NZ_BMZM01000001.1"/>
</dbReference>
<gene>
    <name evidence="2" type="primary">S</name>
    <name evidence="2" type="ORF">GCM10010082_06070</name>
</gene>
<dbReference type="InterPro" id="IPR006522">
    <property type="entry name" value="Phage_virion_morphogenesis"/>
</dbReference>
<evidence type="ECO:0000256" key="1">
    <source>
        <dbReference type="SAM" id="MobiDB-lite"/>
    </source>
</evidence>
<dbReference type="EMBL" id="BMZM01000001">
    <property type="protein sequence ID" value="GHC17601.1"/>
    <property type="molecule type" value="Genomic_DNA"/>
</dbReference>
<organism evidence="2 3">
    <name type="scientific">Kushneria pakistanensis</name>
    <dbReference type="NCBI Taxonomy" id="1508770"/>
    <lineage>
        <taxon>Bacteria</taxon>
        <taxon>Pseudomonadati</taxon>
        <taxon>Pseudomonadota</taxon>
        <taxon>Gammaproteobacteria</taxon>
        <taxon>Oceanospirillales</taxon>
        <taxon>Halomonadaceae</taxon>
        <taxon>Kushneria</taxon>
    </lineage>
</organism>
<reference evidence="3" key="1">
    <citation type="journal article" date="2019" name="Int. J. Syst. Evol. Microbiol.">
        <title>The Global Catalogue of Microorganisms (GCM) 10K type strain sequencing project: providing services to taxonomists for standard genome sequencing and annotation.</title>
        <authorList>
            <consortium name="The Broad Institute Genomics Platform"/>
            <consortium name="The Broad Institute Genome Sequencing Center for Infectious Disease"/>
            <person name="Wu L."/>
            <person name="Ma J."/>
        </authorList>
    </citation>
    <scope>NUCLEOTIDE SEQUENCE [LARGE SCALE GENOMIC DNA]</scope>
    <source>
        <strain evidence="3">KCTC 42082</strain>
    </source>
</reference>
<proteinExistence type="predicted"/>